<dbReference type="GO" id="GO:0030139">
    <property type="term" value="C:endocytic vesicle"/>
    <property type="evidence" value="ECO:0007669"/>
    <property type="project" value="TreeGrafter"/>
</dbReference>
<keyword evidence="2" id="KW-0067">ATP-binding</keyword>
<evidence type="ECO:0000256" key="3">
    <source>
        <dbReference type="ARBA" id="ARBA00023203"/>
    </source>
</evidence>
<comment type="caution">
    <text evidence="6">The sequence shown here is derived from an EMBL/GenBank/DDBJ whole genome shotgun (WGS) entry which is preliminary data.</text>
</comment>
<reference evidence="6" key="1">
    <citation type="submission" date="2021-02" db="EMBL/GenBank/DDBJ databases">
        <authorList>
            <person name="Dougan E. K."/>
            <person name="Rhodes N."/>
            <person name="Thang M."/>
            <person name="Chan C."/>
        </authorList>
    </citation>
    <scope>NUCLEOTIDE SEQUENCE</scope>
</reference>
<keyword evidence="7" id="KW-1185">Reference proteome</keyword>
<dbReference type="InterPro" id="IPR027417">
    <property type="entry name" value="P-loop_NTPase"/>
</dbReference>
<keyword evidence="4" id="KW-0518">Myosin</keyword>
<dbReference type="AlphaFoldDB" id="A0A813DBZ5"/>
<feature type="domain" description="Myosin motor" evidence="5">
    <location>
        <begin position="1"/>
        <end position="137"/>
    </location>
</feature>
<comment type="caution">
    <text evidence="4">Lacks conserved residue(s) required for the propagation of feature annotation.</text>
</comment>
<dbReference type="PANTHER" id="PTHR13140:SF745">
    <property type="entry name" value="UNCONVENTIONAL MYOSIN-VI"/>
    <property type="match status" value="1"/>
</dbReference>
<dbReference type="InterPro" id="IPR001609">
    <property type="entry name" value="Myosin_head_motor_dom-like"/>
</dbReference>
<dbReference type="GO" id="GO:0016459">
    <property type="term" value="C:myosin complex"/>
    <property type="evidence" value="ECO:0007669"/>
    <property type="project" value="UniProtKB-KW"/>
</dbReference>
<organism evidence="6 7">
    <name type="scientific">Polarella glacialis</name>
    <name type="common">Dinoflagellate</name>
    <dbReference type="NCBI Taxonomy" id="89957"/>
    <lineage>
        <taxon>Eukaryota</taxon>
        <taxon>Sar</taxon>
        <taxon>Alveolata</taxon>
        <taxon>Dinophyceae</taxon>
        <taxon>Suessiales</taxon>
        <taxon>Suessiaceae</taxon>
        <taxon>Polarella</taxon>
    </lineage>
</organism>
<sequence>VFPINSLEQFLINYCSERLHQFFIESVFKRQQACCRDEGISCDVKFQDNGHILEAIDSQDVRMLGILPVLEEQSSLQTGSSETFTESCHRRFKTSVVLHQPIPGEKHGRRAARDPAVASGEQQRDCLSNLRFVPGTR</sequence>
<dbReference type="EMBL" id="CAJNNV010001100">
    <property type="protein sequence ID" value="CAE8584309.1"/>
    <property type="molecule type" value="Genomic_DNA"/>
</dbReference>
<evidence type="ECO:0000256" key="1">
    <source>
        <dbReference type="ARBA" id="ARBA00022741"/>
    </source>
</evidence>
<keyword evidence="3 4" id="KW-0009">Actin-binding</keyword>
<keyword evidence="1" id="KW-0547">Nucleotide-binding</keyword>
<keyword evidence="4" id="KW-0505">Motor protein</keyword>
<dbReference type="OrthoDB" id="6108017at2759"/>
<protein>
    <recommendedName>
        <fullName evidence="5">Myosin motor domain-containing protein</fullName>
    </recommendedName>
</protein>
<name>A0A813DBZ5_POLGL</name>
<evidence type="ECO:0000313" key="7">
    <source>
        <dbReference type="Proteomes" id="UP000654075"/>
    </source>
</evidence>
<dbReference type="PROSITE" id="PS51456">
    <property type="entry name" value="MYOSIN_MOTOR"/>
    <property type="match status" value="1"/>
</dbReference>
<evidence type="ECO:0000256" key="2">
    <source>
        <dbReference type="ARBA" id="ARBA00022840"/>
    </source>
</evidence>
<dbReference type="GO" id="GO:0051015">
    <property type="term" value="F:actin filament binding"/>
    <property type="evidence" value="ECO:0007669"/>
    <property type="project" value="TreeGrafter"/>
</dbReference>
<evidence type="ECO:0000259" key="5">
    <source>
        <dbReference type="PROSITE" id="PS51456"/>
    </source>
</evidence>
<accession>A0A813DBZ5</accession>
<dbReference type="GO" id="GO:0000146">
    <property type="term" value="F:microfilament motor activity"/>
    <property type="evidence" value="ECO:0007669"/>
    <property type="project" value="TreeGrafter"/>
</dbReference>
<dbReference type="GO" id="GO:0007015">
    <property type="term" value="P:actin filament organization"/>
    <property type="evidence" value="ECO:0007669"/>
    <property type="project" value="TreeGrafter"/>
</dbReference>
<dbReference type="GO" id="GO:0005886">
    <property type="term" value="C:plasma membrane"/>
    <property type="evidence" value="ECO:0007669"/>
    <property type="project" value="TreeGrafter"/>
</dbReference>
<feature type="non-terminal residue" evidence="6">
    <location>
        <position position="137"/>
    </location>
</feature>
<dbReference type="PANTHER" id="PTHR13140">
    <property type="entry name" value="MYOSIN"/>
    <property type="match status" value="1"/>
</dbReference>
<evidence type="ECO:0000256" key="4">
    <source>
        <dbReference type="PROSITE-ProRule" id="PRU00782"/>
    </source>
</evidence>
<proteinExistence type="inferred from homology"/>
<gene>
    <name evidence="6" type="ORF">PGLA1383_LOCUS3243</name>
</gene>
<dbReference type="Pfam" id="PF00063">
    <property type="entry name" value="Myosin_head"/>
    <property type="match status" value="1"/>
</dbReference>
<evidence type="ECO:0000313" key="6">
    <source>
        <dbReference type="EMBL" id="CAE8584309.1"/>
    </source>
</evidence>
<dbReference type="Proteomes" id="UP000654075">
    <property type="component" value="Unassembled WGS sequence"/>
</dbReference>
<dbReference type="GO" id="GO:0030048">
    <property type="term" value="P:actin filament-based movement"/>
    <property type="evidence" value="ECO:0007669"/>
    <property type="project" value="TreeGrafter"/>
</dbReference>
<dbReference type="SUPFAM" id="SSF52540">
    <property type="entry name" value="P-loop containing nucleoside triphosphate hydrolases"/>
    <property type="match status" value="1"/>
</dbReference>
<comment type="similarity">
    <text evidence="4">Belongs to the TRAFAC class myosin-kinesin ATPase superfamily. Myosin family.</text>
</comment>
<dbReference type="Gene3D" id="1.20.58.530">
    <property type="match status" value="1"/>
</dbReference>
<dbReference type="GO" id="GO:0005524">
    <property type="term" value="F:ATP binding"/>
    <property type="evidence" value="ECO:0007669"/>
    <property type="project" value="UniProtKB-KW"/>
</dbReference>